<dbReference type="AlphaFoldDB" id="A0A7I8DCL1"/>
<proteinExistence type="predicted"/>
<dbReference type="Pfam" id="PF08889">
    <property type="entry name" value="WbqC"/>
    <property type="match status" value="1"/>
</dbReference>
<dbReference type="Proteomes" id="UP000593802">
    <property type="component" value="Chromosome"/>
</dbReference>
<evidence type="ECO:0008006" key="3">
    <source>
        <dbReference type="Google" id="ProtNLM"/>
    </source>
</evidence>
<accession>A0A7I8DCL1</accession>
<organism evidence="1 2">
    <name type="scientific">Effusibacillus dendaii</name>
    <dbReference type="NCBI Taxonomy" id="2743772"/>
    <lineage>
        <taxon>Bacteria</taxon>
        <taxon>Bacillati</taxon>
        <taxon>Bacillota</taxon>
        <taxon>Bacilli</taxon>
        <taxon>Bacillales</taxon>
        <taxon>Alicyclobacillaceae</taxon>
        <taxon>Effusibacillus</taxon>
    </lineage>
</organism>
<name>A0A7I8DCL1_9BACL</name>
<dbReference type="EMBL" id="AP023366">
    <property type="protein sequence ID" value="BCJ87825.1"/>
    <property type="molecule type" value="Genomic_DNA"/>
</dbReference>
<evidence type="ECO:0000313" key="1">
    <source>
        <dbReference type="EMBL" id="BCJ87825.1"/>
    </source>
</evidence>
<keyword evidence="2" id="KW-1185">Reference proteome</keyword>
<dbReference type="KEGG" id="eff:skT53_28100"/>
<evidence type="ECO:0000313" key="2">
    <source>
        <dbReference type="Proteomes" id="UP000593802"/>
    </source>
</evidence>
<dbReference type="InterPro" id="IPR014985">
    <property type="entry name" value="WbqC"/>
</dbReference>
<dbReference type="RefSeq" id="WP_200758236.1">
    <property type="nucleotide sequence ID" value="NZ_AP023366.1"/>
</dbReference>
<protein>
    <recommendedName>
        <fullName evidence="3">WbqC family protein</fullName>
    </recommendedName>
</protein>
<gene>
    <name evidence="1" type="ORF">skT53_28100</name>
</gene>
<sequence length="237" mass="27882">MKTVAVLQSNYIPWKGYFDIIHDVDEFVFYDDVQFTKNDWRNRNKIKTPKGTKWLTIPVGASLNRLIFEVDLPNKKWASDHYKTLEQFYSKAPFYRKYKDFLGFVYLESEWTTLSELNQYLIKTVSTDFLGITVVFKDSRELQTEGKKLDRLLDLLGKTNADIYISGPNAAAYIDQDKFAQSNIQLVYKDYSGYPEYEQFFPPFDHYVSIFDLLFHTGPDAPYYIWGWRESGQHGKG</sequence>
<reference evidence="1 2" key="1">
    <citation type="submission" date="2020-08" db="EMBL/GenBank/DDBJ databases">
        <title>Complete Genome Sequence of Effusibacillus dendaii Strain skT53, Isolated from Farmland soil.</title>
        <authorList>
            <person name="Konishi T."/>
            <person name="Kawasaki H."/>
        </authorList>
    </citation>
    <scope>NUCLEOTIDE SEQUENCE [LARGE SCALE GENOMIC DNA]</scope>
    <source>
        <strain evidence="2">skT53</strain>
    </source>
</reference>